<evidence type="ECO:0000313" key="1">
    <source>
        <dbReference type="EMBL" id="CAD7002638.1"/>
    </source>
</evidence>
<comment type="caution">
    <text evidence="1">The sequence shown here is derived from an EMBL/GenBank/DDBJ whole genome shotgun (WGS) entry which is preliminary data.</text>
</comment>
<accession>A0A811UWD5</accession>
<name>A0A811UWD5_CERCA</name>
<dbReference type="EMBL" id="CAJHJT010000034">
    <property type="protein sequence ID" value="CAD7002638.1"/>
    <property type="molecule type" value="Genomic_DNA"/>
</dbReference>
<organism evidence="1 2">
    <name type="scientific">Ceratitis capitata</name>
    <name type="common">Mediterranean fruit fly</name>
    <name type="synonym">Tephritis capitata</name>
    <dbReference type="NCBI Taxonomy" id="7213"/>
    <lineage>
        <taxon>Eukaryota</taxon>
        <taxon>Metazoa</taxon>
        <taxon>Ecdysozoa</taxon>
        <taxon>Arthropoda</taxon>
        <taxon>Hexapoda</taxon>
        <taxon>Insecta</taxon>
        <taxon>Pterygota</taxon>
        <taxon>Neoptera</taxon>
        <taxon>Endopterygota</taxon>
        <taxon>Diptera</taxon>
        <taxon>Brachycera</taxon>
        <taxon>Muscomorpha</taxon>
        <taxon>Tephritoidea</taxon>
        <taxon>Tephritidae</taxon>
        <taxon>Ceratitis</taxon>
        <taxon>Ceratitis</taxon>
    </lineage>
</organism>
<protein>
    <submittedName>
        <fullName evidence="1">(Mediterranean fruit fly) hypothetical protein</fullName>
    </submittedName>
</protein>
<keyword evidence="2" id="KW-1185">Reference proteome</keyword>
<sequence>MGIPRTAPFLQGAFIQSALDAAPSLCRLSVCGRGCCCRVNLTFNRSPERDTYLDFGVVRQIHSMACKTLLLLARFRKCNSSSTKGNVLFSASHQ</sequence>
<dbReference type="AlphaFoldDB" id="A0A811UWD5"/>
<proteinExistence type="predicted"/>
<gene>
    <name evidence="1" type="ORF">CCAP1982_LOCUS11122</name>
</gene>
<evidence type="ECO:0000313" key="2">
    <source>
        <dbReference type="Proteomes" id="UP000606786"/>
    </source>
</evidence>
<reference evidence="1" key="1">
    <citation type="submission" date="2020-11" db="EMBL/GenBank/DDBJ databases">
        <authorList>
            <person name="Whitehead M."/>
        </authorList>
    </citation>
    <scope>NUCLEOTIDE SEQUENCE</scope>
    <source>
        <strain evidence="1">EGII</strain>
    </source>
</reference>
<dbReference type="Proteomes" id="UP000606786">
    <property type="component" value="Unassembled WGS sequence"/>
</dbReference>